<protein>
    <recommendedName>
        <fullName evidence="5">Glutathione S-transferase C-terminal domain-containing protein</fullName>
    </recommendedName>
</protein>
<evidence type="ECO:0000256" key="1">
    <source>
        <dbReference type="ARBA" id="ARBA00009636"/>
    </source>
</evidence>
<evidence type="ECO:0000256" key="2">
    <source>
        <dbReference type="ARBA" id="ARBA00022701"/>
    </source>
</evidence>
<dbReference type="Gene3D" id="1.10.287.600">
    <property type="entry name" value="Helix hairpin bin"/>
    <property type="match status" value="1"/>
</dbReference>
<organism evidence="6 7">
    <name type="scientific">Necator americanus</name>
    <name type="common">Human hookworm</name>
    <dbReference type="NCBI Taxonomy" id="51031"/>
    <lineage>
        <taxon>Eukaryota</taxon>
        <taxon>Metazoa</taxon>
        <taxon>Ecdysozoa</taxon>
        <taxon>Nematoda</taxon>
        <taxon>Chromadorea</taxon>
        <taxon>Rhabditida</taxon>
        <taxon>Rhabditina</taxon>
        <taxon>Rhabditomorpha</taxon>
        <taxon>Strongyloidea</taxon>
        <taxon>Ancylostomatidae</taxon>
        <taxon>Bunostominae</taxon>
        <taxon>Necator</taxon>
    </lineage>
</organism>
<evidence type="ECO:0000256" key="4">
    <source>
        <dbReference type="ARBA" id="ARBA00023134"/>
    </source>
</evidence>
<dbReference type="InterPro" id="IPR023123">
    <property type="entry name" value="Tubulin_C"/>
</dbReference>
<dbReference type="InterPro" id="IPR004046">
    <property type="entry name" value="GST_C"/>
</dbReference>
<gene>
    <name evidence="6" type="primary">Necator_chrII.g8162</name>
    <name evidence="6" type="ORF">RB195_020368</name>
</gene>
<keyword evidence="2" id="KW-0493">Microtubule</keyword>
<evidence type="ECO:0000259" key="5">
    <source>
        <dbReference type="Pfam" id="PF14497"/>
    </source>
</evidence>
<evidence type="ECO:0000313" key="6">
    <source>
        <dbReference type="EMBL" id="KAK6738217.1"/>
    </source>
</evidence>
<dbReference type="InterPro" id="IPR036282">
    <property type="entry name" value="Glutathione-S-Trfase_C_sf"/>
</dbReference>
<dbReference type="SUPFAM" id="SSF47616">
    <property type="entry name" value="GST C-terminal domain-like"/>
    <property type="match status" value="1"/>
</dbReference>
<dbReference type="Pfam" id="PF14497">
    <property type="entry name" value="GST_C_3"/>
    <property type="match status" value="1"/>
</dbReference>
<dbReference type="SUPFAM" id="SSF55307">
    <property type="entry name" value="Tubulin C-terminal domain-like"/>
    <property type="match status" value="1"/>
</dbReference>
<dbReference type="EMBL" id="JAVFWL010000002">
    <property type="protein sequence ID" value="KAK6738217.1"/>
    <property type="molecule type" value="Genomic_DNA"/>
</dbReference>
<keyword evidence="4" id="KW-0342">GTP-binding</keyword>
<evidence type="ECO:0000313" key="7">
    <source>
        <dbReference type="Proteomes" id="UP001303046"/>
    </source>
</evidence>
<comment type="similarity">
    <text evidence="1">Belongs to the tubulin family.</text>
</comment>
<comment type="caution">
    <text evidence="6">The sequence shown here is derived from an EMBL/GenBank/DDBJ whole genome shotgun (WGS) entry which is preliminary data.</text>
</comment>
<dbReference type="InterPro" id="IPR008280">
    <property type="entry name" value="Tub_FtsZ_C"/>
</dbReference>
<accession>A0ABR1CII5</accession>
<dbReference type="CDD" id="cd03192">
    <property type="entry name" value="GST_C_Sigma_like"/>
    <property type="match status" value="1"/>
</dbReference>
<feature type="domain" description="Glutathione S-transferase C-terminal" evidence="5">
    <location>
        <begin position="29"/>
        <end position="100"/>
    </location>
</feature>
<name>A0ABR1CII5_NECAM</name>
<dbReference type="Proteomes" id="UP001303046">
    <property type="component" value="Unassembled WGS sequence"/>
</dbReference>
<dbReference type="Gene3D" id="1.20.1050.10">
    <property type="match status" value="1"/>
</dbReference>
<sequence>MSENSRENERRKADREKREEEVWCRFQEKLTKGVFLPARQKFFGFMTKFLKKSTSGYLISDSLTFVDLYLAEHTSEMVKKVPTLYNGFPEIPLHQCLKSCPEVERDVQPLRAELRPFATRYVGEGMEEGEFSEAREDLAALEKDYEEVGIDATDNEDDDDYSQY</sequence>
<evidence type="ECO:0000256" key="3">
    <source>
        <dbReference type="ARBA" id="ARBA00022741"/>
    </source>
</evidence>
<reference evidence="6 7" key="1">
    <citation type="submission" date="2023-08" db="EMBL/GenBank/DDBJ databases">
        <title>A Necator americanus chromosomal reference genome.</title>
        <authorList>
            <person name="Ilik V."/>
            <person name="Petrzelkova K.J."/>
            <person name="Pardy F."/>
            <person name="Fuh T."/>
            <person name="Niatou-Singa F.S."/>
            <person name="Gouil Q."/>
            <person name="Baker L."/>
            <person name="Ritchie M.E."/>
            <person name="Jex A.R."/>
            <person name="Gazzola D."/>
            <person name="Li H."/>
            <person name="Toshio Fujiwara R."/>
            <person name="Zhan B."/>
            <person name="Aroian R.V."/>
            <person name="Pafco B."/>
            <person name="Schwarz E.M."/>
        </authorList>
    </citation>
    <scope>NUCLEOTIDE SEQUENCE [LARGE SCALE GENOMIC DNA]</scope>
    <source>
        <strain evidence="6 7">Aroian</strain>
        <tissue evidence="6">Whole animal</tissue>
    </source>
</reference>
<keyword evidence="7" id="KW-1185">Reference proteome</keyword>
<keyword evidence="3" id="KW-0547">Nucleotide-binding</keyword>
<proteinExistence type="inferred from homology"/>